<dbReference type="Proteomes" id="UP000812287">
    <property type="component" value="Unassembled WGS sequence"/>
</dbReference>
<evidence type="ECO:0000259" key="1">
    <source>
        <dbReference type="PROSITE" id="PS50011"/>
    </source>
</evidence>
<organism evidence="2 3">
    <name type="scientific">Guyanagaster necrorhizus</name>
    <dbReference type="NCBI Taxonomy" id="856835"/>
    <lineage>
        <taxon>Eukaryota</taxon>
        <taxon>Fungi</taxon>
        <taxon>Dikarya</taxon>
        <taxon>Basidiomycota</taxon>
        <taxon>Agaricomycotina</taxon>
        <taxon>Agaricomycetes</taxon>
        <taxon>Agaricomycetidae</taxon>
        <taxon>Agaricales</taxon>
        <taxon>Marasmiineae</taxon>
        <taxon>Physalacriaceae</taxon>
        <taxon>Guyanagaster</taxon>
    </lineage>
</organism>
<dbReference type="InterPro" id="IPR000719">
    <property type="entry name" value="Prot_kinase_dom"/>
</dbReference>
<dbReference type="Gene3D" id="1.10.510.10">
    <property type="entry name" value="Transferase(Phosphotransferase) domain 1"/>
    <property type="match status" value="1"/>
</dbReference>
<feature type="non-terminal residue" evidence="2">
    <location>
        <position position="108"/>
    </location>
</feature>
<accession>A0A9P8AP36</accession>
<proteinExistence type="predicted"/>
<dbReference type="GO" id="GO:0004672">
    <property type="term" value="F:protein kinase activity"/>
    <property type="evidence" value="ECO:0007669"/>
    <property type="project" value="InterPro"/>
</dbReference>
<dbReference type="SUPFAM" id="SSF56112">
    <property type="entry name" value="Protein kinase-like (PK-like)"/>
    <property type="match status" value="1"/>
</dbReference>
<dbReference type="OrthoDB" id="2747778at2759"/>
<dbReference type="InterPro" id="IPR011009">
    <property type="entry name" value="Kinase-like_dom_sf"/>
</dbReference>
<dbReference type="GeneID" id="66104685"/>
<sequence length="108" mass="12523">HQIAFERACILHRDISVGNIMITANHRGFLIDWDHCVILSHKSGEKRVGRGGKWQFVSAKLLTSFCNVHTIVDNRDSSLWILPYVVLRNVRNELSPVELYETMKMLFE</sequence>
<dbReference type="RefSeq" id="XP_043035901.1">
    <property type="nucleotide sequence ID" value="XM_043182388.1"/>
</dbReference>
<evidence type="ECO:0000313" key="3">
    <source>
        <dbReference type="Proteomes" id="UP000812287"/>
    </source>
</evidence>
<dbReference type="PANTHER" id="PTHR38248:SF2">
    <property type="entry name" value="FUNK1 11"/>
    <property type="match status" value="1"/>
</dbReference>
<dbReference type="InterPro" id="IPR040976">
    <property type="entry name" value="Pkinase_fungal"/>
</dbReference>
<protein>
    <recommendedName>
        <fullName evidence="1">Protein kinase domain-containing protein</fullName>
    </recommendedName>
</protein>
<dbReference type="GO" id="GO:0005524">
    <property type="term" value="F:ATP binding"/>
    <property type="evidence" value="ECO:0007669"/>
    <property type="project" value="InterPro"/>
</dbReference>
<evidence type="ECO:0000313" key="2">
    <source>
        <dbReference type="EMBL" id="KAG7442401.1"/>
    </source>
</evidence>
<dbReference type="Pfam" id="PF17667">
    <property type="entry name" value="Pkinase_fungal"/>
    <property type="match status" value="1"/>
</dbReference>
<name>A0A9P8AP36_9AGAR</name>
<reference evidence="2" key="1">
    <citation type="submission" date="2020-11" db="EMBL/GenBank/DDBJ databases">
        <title>Adaptations for nitrogen fixation in a non-lichenized fungal sporocarp promotes dispersal by wood-feeding termites.</title>
        <authorList>
            <consortium name="DOE Joint Genome Institute"/>
            <person name="Koch R.A."/>
            <person name="Yoon G."/>
            <person name="Arayal U."/>
            <person name="Lail K."/>
            <person name="Amirebrahimi M."/>
            <person name="Labutti K."/>
            <person name="Lipzen A."/>
            <person name="Riley R."/>
            <person name="Barry K."/>
            <person name="Henrissat B."/>
            <person name="Grigoriev I.V."/>
            <person name="Herr J.R."/>
            <person name="Aime M.C."/>
        </authorList>
    </citation>
    <scope>NUCLEOTIDE SEQUENCE</scope>
    <source>
        <strain evidence="2">MCA 3950</strain>
    </source>
</reference>
<dbReference type="AlphaFoldDB" id="A0A9P8AP36"/>
<dbReference type="EMBL" id="MU250551">
    <property type="protein sequence ID" value="KAG7442401.1"/>
    <property type="molecule type" value="Genomic_DNA"/>
</dbReference>
<comment type="caution">
    <text evidence="2">The sequence shown here is derived from an EMBL/GenBank/DDBJ whole genome shotgun (WGS) entry which is preliminary data.</text>
</comment>
<feature type="domain" description="Protein kinase" evidence="1">
    <location>
        <begin position="1"/>
        <end position="108"/>
    </location>
</feature>
<gene>
    <name evidence="2" type="ORF">BT62DRAFT_827419</name>
</gene>
<dbReference type="PROSITE" id="PS50011">
    <property type="entry name" value="PROTEIN_KINASE_DOM"/>
    <property type="match status" value="1"/>
</dbReference>
<dbReference type="PANTHER" id="PTHR38248">
    <property type="entry name" value="FUNK1 6"/>
    <property type="match status" value="1"/>
</dbReference>
<feature type="non-terminal residue" evidence="2">
    <location>
        <position position="1"/>
    </location>
</feature>
<keyword evidence="3" id="KW-1185">Reference proteome</keyword>